<dbReference type="SUPFAM" id="SSF51735">
    <property type="entry name" value="NAD(P)-binding Rossmann-fold domains"/>
    <property type="match status" value="1"/>
</dbReference>
<dbReference type="Pfam" id="PF01370">
    <property type="entry name" value="Epimerase"/>
    <property type="match status" value="1"/>
</dbReference>
<dbReference type="GO" id="GO:0016853">
    <property type="term" value="F:isomerase activity"/>
    <property type="evidence" value="ECO:0007669"/>
    <property type="project" value="UniProtKB-KW"/>
</dbReference>
<keyword evidence="5" id="KW-0413">Isomerase</keyword>
<reference evidence="5 6" key="1">
    <citation type="journal article" date="2022" name="IScience">
        <title>An ultrasensitive nanofiber-based assay for enzymatic hydrolysis and deep-sea microbial degradation of cellulose.</title>
        <authorList>
            <person name="Tsudome M."/>
            <person name="Tachioka M."/>
            <person name="Miyazaki M."/>
            <person name="Uchimura K."/>
            <person name="Tsuda M."/>
            <person name="Takaki Y."/>
            <person name="Deguchi S."/>
        </authorList>
    </citation>
    <scope>NUCLEOTIDE SEQUENCE [LARGE SCALE GENOMIC DNA]</scope>
    <source>
        <strain evidence="5 6">GE09</strain>
    </source>
</reference>
<keyword evidence="3" id="KW-0472">Membrane</keyword>
<gene>
    <name evidence="5" type="ORF">MARGE09_P2537</name>
</gene>
<dbReference type="PANTHER" id="PTHR43000">
    <property type="entry name" value="DTDP-D-GLUCOSE 4,6-DEHYDRATASE-RELATED"/>
    <property type="match status" value="1"/>
</dbReference>
<comment type="similarity">
    <text evidence="2">Belongs to the NAD(P)-dependent epimerase/dehydratase family.</text>
</comment>
<evidence type="ECO:0000256" key="1">
    <source>
        <dbReference type="ARBA" id="ARBA00005125"/>
    </source>
</evidence>
<dbReference type="CDD" id="cd08946">
    <property type="entry name" value="SDR_e"/>
    <property type="match status" value="1"/>
</dbReference>
<comment type="pathway">
    <text evidence="1">Bacterial outer membrane biogenesis; LPS O-antigen biosynthesis.</text>
</comment>
<protein>
    <submittedName>
        <fullName evidence="5">GlcNAc-P-P-Und epimerase</fullName>
        <ecNumber evidence="5">5.1.3.26</ecNumber>
    </submittedName>
</protein>
<keyword evidence="3" id="KW-0812">Transmembrane</keyword>
<sequence length="327" mass="36490">MNKARILITGGSGFIGTNAVDRALVLGFDILSIDVRQPKNLNHSQIFKQVDLKNLDALKKVFQQFKPNLVLHLAARTDLGGSKLQDYEDNVHAVRNLCRVLIDTPSVESVVFASSMLVCSAGDMPKYSDHYSPSTVYGESKVEMENIIREFCDDFPFAWTTVRPTSIWGPWFEEPYKNFFYRVMNGSYFLIGERASVKTYGYVGNAVNQMFSCLVAGVNFGLGPKYLGDSLPMSADDWAIKISSVAGVKMPSSLPWWVLSSAAVVGDLLAIFSIKFPMTTFRLNNMTTDNVIEPEMLLELENIYSPVSLQEGIAETLAWLKFMKLGQ</sequence>
<evidence type="ECO:0000313" key="6">
    <source>
        <dbReference type="Proteomes" id="UP001320119"/>
    </source>
</evidence>
<dbReference type="Gene3D" id="3.40.50.720">
    <property type="entry name" value="NAD(P)-binding Rossmann-like Domain"/>
    <property type="match status" value="1"/>
</dbReference>
<name>A0AAN1WIQ6_9GAMM</name>
<feature type="transmembrane region" description="Helical" evidence="3">
    <location>
        <begin position="254"/>
        <end position="274"/>
    </location>
</feature>
<dbReference type="KEGG" id="marq:MARGE09_P2537"/>
<keyword evidence="6" id="KW-1185">Reference proteome</keyword>
<dbReference type="InterPro" id="IPR001509">
    <property type="entry name" value="Epimerase_deHydtase"/>
</dbReference>
<evidence type="ECO:0000313" key="5">
    <source>
        <dbReference type="EMBL" id="BCD98336.1"/>
    </source>
</evidence>
<evidence type="ECO:0000256" key="2">
    <source>
        <dbReference type="ARBA" id="ARBA00007637"/>
    </source>
</evidence>
<evidence type="ECO:0000259" key="4">
    <source>
        <dbReference type="Pfam" id="PF01370"/>
    </source>
</evidence>
<dbReference type="InterPro" id="IPR036291">
    <property type="entry name" value="NAD(P)-bd_dom_sf"/>
</dbReference>
<dbReference type="Proteomes" id="UP001320119">
    <property type="component" value="Chromosome"/>
</dbReference>
<dbReference type="AlphaFoldDB" id="A0AAN1WIQ6"/>
<dbReference type="EC" id="5.1.3.26" evidence="5"/>
<dbReference type="EMBL" id="AP023086">
    <property type="protein sequence ID" value="BCD98336.1"/>
    <property type="molecule type" value="Genomic_DNA"/>
</dbReference>
<feature type="domain" description="NAD-dependent epimerase/dehydratase" evidence="4">
    <location>
        <begin position="6"/>
        <end position="180"/>
    </location>
</feature>
<keyword evidence="3" id="KW-1133">Transmembrane helix</keyword>
<organism evidence="5 6">
    <name type="scientific">Marinagarivorans cellulosilyticus</name>
    <dbReference type="NCBI Taxonomy" id="2721545"/>
    <lineage>
        <taxon>Bacteria</taxon>
        <taxon>Pseudomonadati</taxon>
        <taxon>Pseudomonadota</taxon>
        <taxon>Gammaproteobacteria</taxon>
        <taxon>Cellvibrionales</taxon>
        <taxon>Cellvibrionaceae</taxon>
        <taxon>Marinagarivorans</taxon>
    </lineage>
</organism>
<proteinExistence type="inferred from homology"/>
<evidence type="ECO:0000256" key="3">
    <source>
        <dbReference type="SAM" id="Phobius"/>
    </source>
</evidence>
<accession>A0AAN1WIQ6</accession>
<dbReference type="RefSeq" id="WP_236982599.1">
    <property type="nucleotide sequence ID" value="NZ_AP023086.1"/>
</dbReference>